<feature type="region of interest" description="Disordered" evidence="1">
    <location>
        <begin position="1"/>
        <end position="25"/>
    </location>
</feature>
<protein>
    <submittedName>
        <fullName evidence="2">Uncharacterized protein</fullName>
    </submittedName>
</protein>
<keyword evidence="3" id="KW-1185">Reference proteome</keyword>
<dbReference type="EMBL" id="JBAMMX010000019">
    <property type="protein sequence ID" value="KAK6921893.1"/>
    <property type="molecule type" value="Genomic_DNA"/>
</dbReference>
<evidence type="ECO:0000313" key="3">
    <source>
        <dbReference type="Proteomes" id="UP001370490"/>
    </source>
</evidence>
<evidence type="ECO:0000313" key="2">
    <source>
        <dbReference type="EMBL" id="KAK6921893.1"/>
    </source>
</evidence>
<gene>
    <name evidence="2" type="ORF">RJ641_012400</name>
</gene>
<proteinExistence type="predicted"/>
<organism evidence="2 3">
    <name type="scientific">Dillenia turbinata</name>
    <dbReference type="NCBI Taxonomy" id="194707"/>
    <lineage>
        <taxon>Eukaryota</taxon>
        <taxon>Viridiplantae</taxon>
        <taxon>Streptophyta</taxon>
        <taxon>Embryophyta</taxon>
        <taxon>Tracheophyta</taxon>
        <taxon>Spermatophyta</taxon>
        <taxon>Magnoliopsida</taxon>
        <taxon>eudicotyledons</taxon>
        <taxon>Gunneridae</taxon>
        <taxon>Pentapetalae</taxon>
        <taxon>Dilleniales</taxon>
        <taxon>Dilleniaceae</taxon>
        <taxon>Dillenia</taxon>
    </lineage>
</organism>
<accession>A0AAN8URM7</accession>
<feature type="compositionally biased region" description="Polar residues" evidence="1">
    <location>
        <begin position="1"/>
        <end position="14"/>
    </location>
</feature>
<sequence length="210" mass="23740">MPETPQDNLESTANGIVFQEEDTTSSHLWLKNPKRPLEEPRRKVHVFVILKWTAVSNDRTGEEIMEKKVSPERQAKRKVDNVVEAEISESNGVSRWRGRRSKKKVDDFGDEVSDAEIGDGEVVSRWRRIKKNVDDVLSEGEVSDRGGGGEWRRAREKVDVVDQVSNTEVSNNEGVNDDDISEQIAGLHLFVALELLNMLLCAQEGQRTDS</sequence>
<name>A0AAN8URM7_9MAGN</name>
<comment type="caution">
    <text evidence="2">The sequence shown here is derived from an EMBL/GenBank/DDBJ whole genome shotgun (WGS) entry which is preliminary data.</text>
</comment>
<evidence type="ECO:0000256" key="1">
    <source>
        <dbReference type="SAM" id="MobiDB-lite"/>
    </source>
</evidence>
<dbReference type="Proteomes" id="UP001370490">
    <property type="component" value="Unassembled WGS sequence"/>
</dbReference>
<dbReference type="AlphaFoldDB" id="A0AAN8URM7"/>
<reference evidence="2 3" key="1">
    <citation type="submission" date="2023-12" db="EMBL/GenBank/DDBJ databases">
        <title>A high-quality genome assembly for Dillenia turbinata (Dilleniales).</title>
        <authorList>
            <person name="Chanderbali A."/>
        </authorList>
    </citation>
    <scope>NUCLEOTIDE SEQUENCE [LARGE SCALE GENOMIC DNA]</scope>
    <source>
        <strain evidence="2">LSX21</strain>
        <tissue evidence="2">Leaf</tissue>
    </source>
</reference>